<evidence type="ECO:0000313" key="1">
    <source>
        <dbReference type="EMBL" id="TVY33041.1"/>
    </source>
</evidence>
<gene>
    <name evidence="1" type="ORF">LOCC1_G008085</name>
</gene>
<keyword evidence="2" id="KW-1185">Reference proteome</keyword>
<dbReference type="AlphaFoldDB" id="A0A8H8RGP7"/>
<dbReference type="OrthoDB" id="2100988at2759"/>
<proteinExistence type="predicted"/>
<comment type="caution">
    <text evidence="1">The sequence shown here is derived from an EMBL/GenBank/DDBJ whole genome shotgun (WGS) entry which is preliminary data.</text>
</comment>
<name>A0A8H8RGP7_9HELO</name>
<accession>A0A8H8RGP7</accession>
<dbReference type="PANTHER" id="PTHR34286">
    <property type="entry name" value="TRANSMEMBRANE PROTEIN"/>
    <property type="match status" value="1"/>
</dbReference>
<dbReference type="PANTHER" id="PTHR34286:SF1">
    <property type="entry name" value="TRANSMEMBRANE PROTEIN"/>
    <property type="match status" value="1"/>
</dbReference>
<organism evidence="1 2">
    <name type="scientific">Lachnellula occidentalis</name>
    <dbReference type="NCBI Taxonomy" id="215460"/>
    <lineage>
        <taxon>Eukaryota</taxon>
        <taxon>Fungi</taxon>
        <taxon>Dikarya</taxon>
        <taxon>Ascomycota</taxon>
        <taxon>Pezizomycotina</taxon>
        <taxon>Leotiomycetes</taxon>
        <taxon>Helotiales</taxon>
        <taxon>Lachnaceae</taxon>
        <taxon>Lachnellula</taxon>
    </lineage>
</organism>
<sequence length="126" mass="14788">MRNLIRSNQRPFNNTRLQSFHSEQLFKMLLGRRTKSSVSQWLTTHLPEARTRVELGKHPAPNNEHRYPKHVWSPSGGWYTQPSNWKANTAIIGAVMFGITAMMWKVSADKEYRDKFPEKGRFFPSR</sequence>
<protein>
    <submittedName>
        <fullName evidence="1">Uncharacterized protein</fullName>
    </submittedName>
</protein>
<dbReference type="Proteomes" id="UP000443090">
    <property type="component" value="Unassembled WGS sequence"/>
</dbReference>
<reference evidence="1 2" key="1">
    <citation type="submission" date="2018-05" db="EMBL/GenBank/DDBJ databases">
        <title>Genome sequencing and assembly of the regulated plant pathogen Lachnellula willkommii and related sister species for the development of diagnostic species identification markers.</title>
        <authorList>
            <person name="Giroux E."/>
            <person name="Bilodeau G."/>
        </authorList>
    </citation>
    <scope>NUCLEOTIDE SEQUENCE [LARGE SCALE GENOMIC DNA]</scope>
    <source>
        <strain evidence="1 2">CBS 160.35</strain>
    </source>
</reference>
<evidence type="ECO:0000313" key="2">
    <source>
        <dbReference type="Proteomes" id="UP000443090"/>
    </source>
</evidence>
<dbReference type="EMBL" id="QGMI01001493">
    <property type="protein sequence ID" value="TVY33041.1"/>
    <property type="molecule type" value="Genomic_DNA"/>
</dbReference>